<dbReference type="AlphaFoldDB" id="A0A3E0WX97"/>
<evidence type="ECO:0000256" key="10">
    <source>
        <dbReference type="ARBA" id="ARBA00023239"/>
    </source>
</evidence>
<sequence>MPSPALSALQQAGGPVNSGPLVDRFGRSKKKLRLSLTDRCNFRCGYCMPADPVWRPKDEILSLDELTALAELFVERLGIEQIRLTGGEPLLRRDILRLVEALDTLRSKGLRRISLTTNGTLLARYAQSLKQYGIDDVNVSLDSLSPQRFAAMTGGGQIGPVLDGILAARDAGLSIKLNSVVIKGENEDEVVPLTEWAMGENIPLRFIEFMPLDGRGAWRPERVVTEAEILNRIRALHRAALLPRTREPATRYLIDDHYPLGIISTVSNPFCASCDRVRVTAGGELYPCLFSPVCSDLKPCLREGSPTQLEQRIRGAIWQKGRGFSVTSAAVARPISMHGLGG</sequence>
<feature type="binding site" evidence="12">
    <location>
        <position position="271"/>
    </location>
    <ligand>
        <name>[4Fe-4S] cluster</name>
        <dbReference type="ChEBI" id="CHEBI:49883"/>
        <label>2</label>
        <note>4Fe-4S-substrate</note>
    </ligand>
</feature>
<evidence type="ECO:0000256" key="8">
    <source>
        <dbReference type="ARBA" id="ARBA00023134"/>
    </source>
</evidence>
<dbReference type="EMBL" id="NFZW01000009">
    <property type="protein sequence ID" value="RFA36547.1"/>
    <property type="molecule type" value="Genomic_DNA"/>
</dbReference>
<dbReference type="InterPro" id="IPR040064">
    <property type="entry name" value="MoaA-like"/>
</dbReference>
<evidence type="ECO:0000256" key="9">
    <source>
        <dbReference type="ARBA" id="ARBA00023150"/>
    </source>
</evidence>
<dbReference type="SFLD" id="SFLDG01383">
    <property type="entry name" value="cyclic_pyranopterin_phosphate"/>
    <property type="match status" value="1"/>
</dbReference>
<dbReference type="EC" id="4.1.99.22" evidence="1 12"/>
<dbReference type="SFLD" id="SFLDG01067">
    <property type="entry name" value="SPASM/twitch_domain_containing"/>
    <property type="match status" value="1"/>
</dbReference>
<evidence type="ECO:0000256" key="4">
    <source>
        <dbReference type="ARBA" id="ARBA00022723"/>
    </source>
</evidence>
<dbReference type="PANTHER" id="PTHR22960">
    <property type="entry name" value="MOLYBDOPTERIN COFACTOR SYNTHESIS PROTEIN A"/>
    <property type="match status" value="1"/>
</dbReference>
<dbReference type="InterPro" id="IPR058240">
    <property type="entry name" value="rSAM_sf"/>
</dbReference>
<protein>
    <recommendedName>
        <fullName evidence="1 12">GTP 3',8-cyclase</fullName>
        <ecNumber evidence="1 12">4.1.99.22</ecNumber>
    </recommendedName>
    <alternativeName>
        <fullName evidence="12">Molybdenum cofactor biosynthesis protein A</fullName>
    </alternativeName>
</protein>
<evidence type="ECO:0000313" key="14">
    <source>
        <dbReference type="EMBL" id="RFA36547.1"/>
    </source>
</evidence>
<evidence type="ECO:0000256" key="1">
    <source>
        <dbReference type="ARBA" id="ARBA00012167"/>
    </source>
</evidence>
<evidence type="ECO:0000256" key="12">
    <source>
        <dbReference type="HAMAP-Rule" id="MF_01225"/>
    </source>
</evidence>
<dbReference type="CDD" id="cd21117">
    <property type="entry name" value="Twitch_MoaA"/>
    <property type="match status" value="1"/>
</dbReference>
<dbReference type="PROSITE" id="PS51918">
    <property type="entry name" value="RADICAL_SAM"/>
    <property type="match status" value="1"/>
</dbReference>
<evidence type="ECO:0000256" key="6">
    <source>
        <dbReference type="ARBA" id="ARBA00023004"/>
    </source>
</evidence>
<proteinExistence type="inferred from homology"/>
<dbReference type="InterPro" id="IPR013785">
    <property type="entry name" value="Aldolase_TIM"/>
</dbReference>
<feature type="binding site" evidence="12">
    <location>
        <position position="176"/>
    </location>
    <ligand>
        <name>GTP</name>
        <dbReference type="ChEBI" id="CHEBI:37565"/>
    </ligand>
</feature>
<evidence type="ECO:0000259" key="13">
    <source>
        <dbReference type="PROSITE" id="PS51918"/>
    </source>
</evidence>
<dbReference type="InterPro" id="IPR007197">
    <property type="entry name" value="rSAM"/>
</dbReference>
<feature type="binding site" evidence="12">
    <location>
        <position position="274"/>
    </location>
    <ligand>
        <name>[4Fe-4S] cluster</name>
        <dbReference type="ChEBI" id="CHEBI:49883"/>
        <label>2</label>
        <note>4Fe-4S-substrate</note>
    </ligand>
</feature>
<feature type="domain" description="Radical SAM core" evidence="13">
    <location>
        <begin position="24"/>
        <end position="244"/>
    </location>
</feature>
<dbReference type="GO" id="GO:1904047">
    <property type="term" value="F:S-adenosyl-L-methionine binding"/>
    <property type="evidence" value="ECO:0007669"/>
    <property type="project" value="UniProtKB-UniRule"/>
</dbReference>
<dbReference type="Proteomes" id="UP000256763">
    <property type="component" value="Unassembled WGS sequence"/>
</dbReference>
<dbReference type="UniPathway" id="UPA00344"/>
<dbReference type="Pfam" id="PF06463">
    <property type="entry name" value="Mob_synth_C"/>
    <property type="match status" value="1"/>
</dbReference>
<dbReference type="InterPro" id="IPR050105">
    <property type="entry name" value="MoCo_biosynth_MoaA/MoaC"/>
</dbReference>
<dbReference type="GO" id="GO:0006777">
    <property type="term" value="P:Mo-molybdopterin cofactor biosynthetic process"/>
    <property type="evidence" value="ECO:0007669"/>
    <property type="project" value="UniProtKB-UniRule"/>
</dbReference>
<dbReference type="SFLD" id="SFLDS00029">
    <property type="entry name" value="Radical_SAM"/>
    <property type="match status" value="1"/>
</dbReference>
<evidence type="ECO:0000256" key="11">
    <source>
        <dbReference type="ARBA" id="ARBA00048697"/>
    </source>
</evidence>
<evidence type="ECO:0000256" key="7">
    <source>
        <dbReference type="ARBA" id="ARBA00023014"/>
    </source>
</evidence>
<keyword evidence="4 12" id="KW-0479">Metal-binding</keyword>
<dbReference type="InterPro" id="IPR006638">
    <property type="entry name" value="Elp3/MiaA/NifB-like_rSAM"/>
</dbReference>
<feature type="binding site" evidence="12">
    <location>
        <position position="47"/>
    </location>
    <ligand>
        <name>[4Fe-4S] cluster</name>
        <dbReference type="ChEBI" id="CHEBI:49883"/>
        <label>1</label>
        <note>4Fe-4S-S-AdoMet</note>
    </ligand>
</feature>
<reference evidence="15" key="1">
    <citation type="submission" date="2017-05" db="EMBL/GenBank/DDBJ databases">
        <authorList>
            <person name="Sharma S."/>
            <person name="Sidhu C."/>
            <person name="Pinnaka A.K."/>
        </authorList>
    </citation>
    <scope>NUCLEOTIDE SEQUENCE [LARGE SCALE GENOMIC DNA]</scope>
    <source>
        <strain evidence="15">AK93</strain>
    </source>
</reference>
<feature type="binding site" evidence="12">
    <location>
        <position position="33"/>
    </location>
    <ligand>
        <name>GTP</name>
        <dbReference type="ChEBI" id="CHEBI:37565"/>
    </ligand>
</feature>
<dbReference type="SUPFAM" id="SSF102114">
    <property type="entry name" value="Radical SAM enzymes"/>
    <property type="match status" value="1"/>
</dbReference>
<dbReference type="RefSeq" id="WP_116301998.1">
    <property type="nucleotide sequence ID" value="NZ_NFZV01000007.1"/>
</dbReference>
<evidence type="ECO:0000256" key="5">
    <source>
        <dbReference type="ARBA" id="ARBA00022741"/>
    </source>
</evidence>
<feature type="binding site" evidence="12">
    <location>
        <position position="116"/>
    </location>
    <ligand>
        <name>GTP</name>
        <dbReference type="ChEBI" id="CHEBI:37565"/>
    </ligand>
</feature>
<feature type="binding site" evidence="12">
    <location>
        <position position="46"/>
    </location>
    <ligand>
        <name>S-adenosyl-L-methionine</name>
        <dbReference type="ChEBI" id="CHEBI:59789"/>
    </ligand>
</feature>
<feature type="binding site" evidence="12">
    <location>
        <position position="288"/>
    </location>
    <ligand>
        <name>[4Fe-4S] cluster</name>
        <dbReference type="ChEBI" id="CHEBI:49883"/>
        <label>2</label>
        <note>4Fe-4S-substrate</note>
    </ligand>
</feature>
<comment type="cofactor">
    <cofactor evidence="12">
        <name>[4Fe-4S] cluster</name>
        <dbReference type="ChEBI" id="CHEBI:49883"/>
    </cofactor>
    <text evidence="12">Binds 2 [4Fe-4S] clusters. Binds 1 [4Fe-4S] cluster coordinated with 3 cysteines and an exchangeable S-adenosyl-L-methionine and 1 [4Fe-4S] cluster coordinated with 3 cysteines and the GTP-derived substrate.</text>
</comment>
<comment type="similarity">
    <text evidence="12">Belongs to the radical SAM superfamily. MoaA family.</text>
</comment>
<feature type="binding site" evidence="12">
    <location>
        <position position="140"/>
    </location>
    <ligand>
        <name>S-adenosyl-L-methionine</name>
        <dbReference type="ChEBI" id="CHEBI:59789"/>
    </ligand>
</feature>
<dbReference type="NCBIfam" id="TIGR02666">
    <property type="entry name" value="moaA"/>
    <property type="match status" value="1"/>
</dbReference>
<comment type="function">
    <text evidence="12">Catalyzes the cyclization of GTP to (8S)-3',8-cyclo-7,8-dihydroguanosine 5'-triphosphate.</text>
</comment>
<feature type="binding site" evidence="12">
    <location>
        <position position="44"/>
    </location>
    <ligand>
        <name>[4Fe-4S] cluster</name>
        <dbReference type="ChEBI" id="CHEBI:49883"/>
        <label>1</label>
        <note>4Fe-4S-S-AdoMet</note>
    </ligand>
</feature>
<dbReference type="InterPro" id="IPR000385">
    <property type="entry name" value="MoaA_NifB_PqqE_Fe-S-bd_CS"/>
</dbReference>
<accession>A0A3E0WX97</accession>
<keyword evidence="5 12" id="KW-0547">Nucleotide-binding</keyword>
<keyword evidence="6 12" id="KW-0408">Iron</keyword>
<keyword evidence="9 12" id="KW-0501">Molybdenum cofactor biosynthesis</keyword>
<feature type="binding site" evidence="12">
    <location>
        <position position="210"/>
    </location>
    <ligand>
        <name>S-adenosyl-L-methionine</name>
        <dbReference type="ChEBI" id="CHEBI:59789"/>
    </ligand>
</feature>
<dbReference type="InterPro" id="IPR010505">
    <property type="entry name" value="MoaA_twitch"/>
</dbReference>
<evidence type="ECO:0000256" key="3">
    <source>
        <dbReference type="ARBA" id="ARBA00022691"/>
    </source>
</evidence>
<evidence type="ECO:0000256" key="2">
    <source>
        <dbReference type="ARBA" id="ARBA00022485"/>
    </source>
</evidence>
<comment type="pathway">
    <text evidence="12">Cofactor biosynthesis; molybdopterin biosynthesis.</text>
</comment>
<keyword evidence="2 12" id="KW-0004">4Fe-4S</keyword>
<name>A0A3E0WX97_9GAMM</name>
<dbReference type="SMART" id="SM00729">
    <property type="entry name" value="Elp3"/>
    <property type="match status" value="1"/>
</dbReference>
<keyword evidence="10 12" id="KW-0456">Lyase</keyword>
<comment type="catalytic activity">
    <reaction evidence="11 12">
        <text>GTP + AH2 + S-adenosyl-L-methionine = (8S)-3',8-cyclo-7,8-dihydroguanosine 5'-triphosphate + 5'-deoxyadenosine + L-methionine + A + H(+)</text>
        <dbReference type="Rhea" id="RHEA:49576"/>
        <dbReference type="ChEBI" id="CHEBI:13193"/>
        <dbReference type="ChEBI" id="CHEBI:15378"/>
        <dbReference type="ChEBI" id="CHEBI:17319"/>
        <dbReference type="ChEBI" id="CHEBI:17499"/>
        <dbReference type="ChEBI" id="CHEBI:37565"/>
        <dbReference type="ChEBI" id="CHEBI:57844"/>
        <dbReference type="ChEBI" id="CHEBI:59789"/>
        <dbReference type="ChEBI" id="CHEBI:131766"/>
        <dbReference type="EC" id="4.1.99.22"/>
    </reaction>
</comment>
<gene>
    <name evidence="12" type="primary">moaA</name>
    <name evidence="14" type="ORF">CAL65_11335</name>
</gene>
<dbReference type="Pfam" id="PF04055">
    <property type="entry name" value="Radical_SAM"/>
    <property type="match status" value="1"/>
</dbReference>
<evidence type="ECO:0000313" key="15">
    <source>
        <dbReference type="Proteomes" id="UP000256763"/>
    </source>
</evidence>
<feature type="binding site" evidence="12">
    <location>
        <position position="40"/>
    </location>
    <ligand>
        <name>[4Fe-4S] cluster</name>
        <dbReference type="ChEBI" id="CHEBI:49883"/>
        <label>1</label>
        <note>4Fe-4S-S-AdoMet</note>
    </ligand>
</feature>
<dbReference type="GO" id="GO:0061799">
    <property type="term" value="F:cyclic pyranopterin monophosphate synthase activity"/>
    <property type="evidence" value="ECO:0007669"/>
    <property type="project" value="TreeGrafter"/>
</dbReference>
<dbReference type="GO" id="GO:0005525">
    <property type="term" value="F:GTP binding"/>
    <property type="evidence" value="ECO:0007669"/>
    <property type="project" value="UniProtKB-UniRule"/>
</dbReference>
<dbReference type="PANTHER" id="PTHR22960:SF0">
    <property type="entry name" value="MOLYBDENUM COFACTOR BIOSYNTHESIS PROTEIN 1"/>
    <property type="match status" value="1"/>
</dbReference>
<keyword evidence="8 12" id="KW-0342">GTP-binding</keyword>
<dbReference type="HAMAP" id="MF_01225_B">
    <property type="entry name" value="MoaA_B"/>
    <property type="match status" value="1"/>
</dbReference>
<dbReference type="InterPro" id="IPR013483">
    <property type="entry name" value="MoaA"/>
</dbReference>
<keyword evidence="7 12" id="KW-0411">Iron-sulfur</keyword>
<comment type="subunit">
    <text evidence="12">Monomer and homodimer.</text>
</comment>
<dbReference type="Gene3D" id="3.20.20.70">
    <property type="entry name" value="Aldolase class I"/>
    <property type="match status" value="1"/>
</dbReference>
<feature type="binding site" evidence="12">
    <location>
        <position position="83"/>
    </location>
    <ligand>
        <name>GTP</name>
        <dbReference type="ChEBI" id="CHEBI:37565"/>
    </ligand>
</feature>
<comment type="caution">
    <text evidence="14">The sequence shown here is derived from an EMBL/GenBank/DDBJ whole genome shotgun (WGS) entry which is preliminary data.</text>
</comment>
<keyword evidence="3 12" id="KW-0949">S-adenosyl-L-methionine</keyword>
<dbReference type="GO" id="GO:0046872">
    <property type="term" value="F:metal ion binding"/>
    <property type="evidence" value="ECO:0007669"/>
    <property type="project" value="UniProtKB-KW"/>
</dbReference>
<dbReference type="GO" id="GO:0061798">
    <property type="term" value="F:GTP 3',8'-cyclase activity"/>
    <property type="evidence" value="ECO:0007669"/>
    <property type="project" value="UniProtKB-UniRule"/>
</dbReference>
<dbReference type="GO" id="GO:0051539">
    <property type="term" value="F:4 iron, 4 sulfur cluster binding"/>
    <property type="evidence" value="ECO:0007669"/>
    <property type="project" value="UniProtKB-UniRule"/>
</dbReference>
<keyword evidence="15" id="KW-1185">Reference proteome</keyword>
<dbReference type="OrthoDB" id="9763993at2"/>
<feature type="binding site" evidence="12">
    <location>
        <begin position="276"/>
        <end position="278"/>
    </location>
    <ligand>
        <name>GTP</name>
        <dbReference type="ChEBI" id="CHEBI:37565"/>
    </ligand>
</feature>
<organism evidence="14 15">
    <name type="scientific">Alkalilimnicola ehrlichii</name>
    <dbReference type="NCBI Taxonomy" id="351052"/>
    <lineage>
        <taxon>Bacteria</taxon>
        <taxon>Pseudomonadati</taxon>
        <taxon>Pseudomonadota</taxon>
        <taxon>Gammaproteobacteria</taxon>
        <taxon>Chromatiales</taxon>
        <taxon>Ectothiorhodospiraceae</taxon>
        <taxon>Alkalilimnicola</taxon>
    </lineage>
</organism>
<dbReference type="CDD" id="cd01335">
    <property type="entry name" value="Radical_SAM"/>
    <property type="match status" value="1"/>
</dbReference>
<dbReference type="SFLD" id="SFLDG01386">
    <property type="entry name" value="main_SPASM_domain-containing"/>
    <property type="match status" value="1"/>
</dbReference>
<feature type="binding site" evidence="12">
    <location>
        <position position="87"/>
    </location>
    <ligand>
        <name>S-adenosyl-L-methionine</name>
        <dbReference type="ChEBI" id="CHEBI:59789"/>
    </ligand>
</feature>
<dbReference type="PROSITE" id="PS01305">
    <property type="entry name" value="MOAA_NIFB_PQQE"/>
    <property type="match status" value="1"/>
</dbReference>